<proteinExistence type="predicted"/>
<dbReference type="AlphaFoldDB" id="A0A928Y6Q6"/>
<gene>
    <name evidence="1" type="ORF">HS096_05885</name>
</gene>
<name>A0A928Y6Q6_UNCKA</name>
<dbReference type="EMBL" id="JABTTY010000002">
    <property type="protein sequence ID" value="MBE7525817.1"/>
    <property type="molecule type" value="Genomic_DNA"/>
</dbReference>
<comment type="caution">
    <text evidence="1">The sequence shown here is derived from an EMBL/GenBank/DDBJ whole genome shotgun (WGS) entry which is preliminary data.</text>
</comment>
<accession>A0A928Y6Q6</accession>
<evidence type="ECO:0000313" key="2">
    <source>
        <dbReference type="Proteomes" id="UP000710385"/>
    </source>
</evidence>
<reference evidence="1" key="1">
    <citation type="submission" date="2020-05" db="EMBL/GenBank/DDBJ databases">
        <title>High-Quality Genomes of Partial-Nitritation/Anammox System by Hierarchical Clustering Based Hybrid Assembly.</title>
        <authorList>
            <person name="Liu L."/>
            <person name="Wang Y."/>
            <person name="Che Y."/>
            <person name="Chen Y."/>
            <person name="Xia Y."/>
            <person name="Luo R."/>
            <person name="Cheng S.H."/>
            <person name="Zheng C."/>
            <person name="Zhang T."/>
        </authorList>
    </citation>
    <scope>NUCLEOTIDE SEQUENCE</scope>
    <source>
        <strain evidence="1">H1_PAT1</strain>
    </source>
</reference>
<organism evidence="1 2">
    <name type="scientific">candidate division WWE3 bacterium</name>
    <dbReference type="NCBI Taxonomy" id="2053526"/>
    <lineage>
        <taxon>Bacteria</taxon>
        <taxon>Katanobacteria</taxon>
    </lineage>
</organism>
<protein>
    <submittedName>
        <fullName evidence="1">Uncharacterized protein</fullName>
    </submittedName>
</protein>
<evidence type="ECO:0000313" key="1">
    <source>
        <dbReference type="EMBL" id="MBE7525817.1"/>
    </source>
</evidence>
<sequence length="88" mass="9567">MITHFGIHQGIAGCFSFQHGHAILAHDARQVKIARPGILLQIEIEAKALRRYTRDITVILQPAVDDVGKNRTFSISGTTATMASASKP</sequence>
<dbReference type="Proteomes" id="UP000710385">
    <property type="component" value="Unassembled WGS sequence"/>
</dbReference>